<comment type="caution">
    <text evidence="3">The sequence shown here is derived from an EMBL/GenBank/DDBJ whole genome shotgun (WGS) entry which is preliminary data.</text>
</comment>
<reference evidence="3 4" key="1">
    <citation type="submission" date="2019-03" db="EMBL/GenBank/DDBJ databases">
        <title>Draft genome sequences of novel Actinobacteria.</title>
        <authorList>
            <person name="Sahin N."/>
            <person name="Ay H."/>
            <person name="Saygin H."/>
        </authorList>
    </citation>
    <scope>NUCLEOTIDE SEQUENCE [LARGE SCALE GENOMIC DNA]</scope>
    <source>
        <strain evidence="3 4">5K138</strain>
    </source>
</reference>
<feature type="compositionally biased region" description="Basic and acidic residues" evidence="1">
    <location>
        <begin position="1"/>
        <end position="11"/>
    </location>
</feature>
<dbReference type="PANTHER" id="PTHR42815">
    <property type="entry name" value="FAD-BINDING, PUTATIVE (AFU_ORTHOLOGUE AFUA_6G07600)-RELATED"/>
    <property type="match status" value="1"/>
</dbReference>
<evidence type="ECO:0000313" key="3">
    <source>
        <dbReference type="EMBL" id="TDD97121.1"/>
    </source>
</evidence>
<keyword evidence="4" id="KW-1185">Reference proteome</keyword>
<dbReference type="SUPFAM" id="SSF50475">
    <property type="entry name" value="FMN-binding split barrel"/>
    <property type="match status" value="1"/>
</dbReference>
<evidence type="ECO:0000259" key="2">
    <source>
        <dbReference type="Pfam" id="PF01243"/>
    </source>
</evidence>
<organism evidence="3 4">
    <name type="scientific">Jiangella asiatica</name>
    <dbReference type="NCBI Taxonomy" id="2530372"/>
    <lineage>
        <taxon>Bacteria</taxon>
        <taxon>Bacillati</taxon>
        <taxon>Actinomycetota</taxon>
        <taxon>Actinomycetes</taxon>
        <taxon>Jiangellales</taxon>
        <taxon>Jiangellaceae</taxon>
        <taxon>Jiangella</taxon>
    </lineage>
</organism>
<dbReference type="AlphaFoldDB" id="A0A4R5CAZ8"/>
<dbReference type="InParanoid" id="A0A4R5CAZ8"/>
<dbReference type="EMBL" id="SMKZ01000077">
    <property type="protein sequence ID" value="TDD97121.1"/>
    <property type="molecule type" value="Genomic_DNA"/>
</dbReference>
<protein>
    <submittedName>
        <fullName evidence="3">Pyridoxamine 5-phosphate oxidase</fullName>
    </submittedName>
</protein>
<dbReference type="InterPro" id="IPR011576">
    <property type="entry name" value="Pyridox_Oxase_N"/>
</dbReference>
<dbReference type="OrthoDB" id="9790331at2"/>
<dbReference type="PANTHER" id="PTHR42815:SF2">
    <property type="entry name" value="FAD-BINDING, PUTATIVE (AFU_ORTHOLOGUE AFUA_6G07600)-RELATED"/>
    <property type="match status" value="1"/>
</dbReference>
<dbReference type="Pfam" id="PF01243">
    <property type="entry name" value="PNPOx_N"/>
    <property type="match status" value="1"/>
</dbReference>
<evidence type="ECO:0000313" key="4">
    <source>
        <dbReference type="Proteomes" id="UP000294739"/>
    </source>
</evidence>
<dbReference type="RefSeq" id="WP_131901578.1">
    <property type="nucleotide sequence ID" value="NZ_SMKZ01000077.1"/>
</dbReference>
<accession>A0A4R5CAZ8</accession>
<sequence>MDRAYDDERHGGGRRRPGSAGEHALQEASGSAERAARFYREQMADHLNARMREFVGRMEMVFVGSADGGGECDVSFRAGPPGFVRVLDPRTLAWPEYRGNGVLASAGNMTENPHVGLLFMDFVEDLVGLHVNGPTQVLSPAVFAERYPDERVESDVPGRRPERWVVVDVEEAYIHCSKHIPRMVPVPRTRDWGTDDKRKKGGDAFGVAAERGYGRGAATRTAVDGVEAVPRHAARFDRSR</sequence>
<dbReference type="InterPro" id="IPR012349">
    <property type="entry name" value="Split_barrel_FMN-bd"/>
</dbReference>
<dbReference type="Proteomes" id="UP000294739">
    <property type="component" value="Unassembled WGS sequence"/>
</dbReference>
<proteinExistence type="predicted"/>
<gene>
    <name evidence="3" type="ORF">E1269_29990</name>
</gene>
<feature type="domain" description="Pyridoxamine 5'-phosphate oxidase N-terminal" evidence="2">
    <location>
        <begin position="49"/>
        <end position="176"/>
    </location>
</feature>
<dbReference type="Gene3D" id="2.30.110.10">
    <property type="entry name" value="Electron Transport, Fmn-binding Protein, Chain A"/>
    <property type="match status" value="1"/>
</dbReference>
<feature type="region of interest" description="Disordered" evidence="1">
    <location>
        <begin position="1"/>
        <end position="27"/>
    </location>
</feature>
<name>A0A4R5CAZ8_9ACTN</name>
<evidence type="ECO:0000256" key="1">
    <source>
        <dbReference type="SAM" id="MobiDB-lite"/>
    </source>
</evidence>